<evidence type="ECO:0000313" key="8">
    <source>
        <dbReference type="Proteomes" id="UP000503540"/>
    </source>
</evidence>
<reference evidence="7 8" key="1">
    <citation type="journal article" date="2019" name="ACS Chem. Biol.">
        <title>Identification and Mobilization of a Cryptic Antibiotic Biosynthesis Gene Locus from a Human-Pathogenic Nocardia Isolate.</title>
        <authorList>
            <person name="Herisse M."/>
            <person name="Ishida K."/>
            <person name="Porter J.L."/>
            <person name="Howden B."/>
            <person name="Hertweck C."/>
            <person name="Stinear T.P."/>
            <person name="Pidot S.J."/>
        </authorList>
    </citation>
    <scope>NUCLEOTIDE SEQUENCE [LARGE SCALE GENOMIC DNA]</scope>
    <source>
        <strain evidence="7 8">AUSMDU00012717</strain>
    </source>
</reference>
<organism evidence="7 8">
    <name type="scientific">Nocardia arthritidis</name>
    <dbReference type="NCBI Taxonomy" id="228602"/>
    <lineage>
        <taxon>Bacteria</taxon>
        <taxon>Bacillati</taxon>
        <taxon>Actinomycetota</taxon>
        <taxon>Actinomycetes</taxon>
        <taxon>Mycobacteriales</taxon>
        <taxon>Nocardiaceae</taxon>
        <taxon>Nocardia</taxon>
    </lineage>
</organism>
<evidence type="ECO:0000259" key="6">
    <source>
        <dbReference type="PROSITE" id="PS50850"/>
    </source>
</evidence>
<dbReference type="AlphaFoldDB" id="A0A6G9YH10"/>
<dbReference type="EMBL" id="CP046172">
    <property type="protein sequence ID" value="QIS12585.1"/>
    <property type="molecule type" value="Genomic_DNA"/>
</dbReference>
<dbReference type="InterPro" id="IPR052714">
    <property type="entry name" value="MFS_Exporter"/>
</dbReference>
<dbReference type="InterPro" id="IPR036259">
    <property type="entry name" value="MFS_trans_sf"/>
</dbReference>
<dbReference type="PANTHER" id="PTHR23531">
    <property type="entry name" value="QUINOLENE RESISTANCE PROTEIN NORA"/>
    <property type="match status" value="1"/>
</dbReference>
<comment type="subcellular location">
    <subcellularLocation>
        <location evidence="1">Cell membrane</location>
        <topology evidence="1">Multi-pass membrane protein</topology>
    </subcellularLocation>
</comment>
<dbReference type="GO" id="GO:0022857">
    <property type="term" value="F:transmembrane transporter activity"/>
    <property type="evidence" value="ECO:0007669"/>
    <property type="project" value="InterPro"/>
</dbReference>
<gene>
    <name evidence="7" type="ORF">F5544_23635</name>
</gene>
<dbReference type="InterPro" id="IPR020846">
    <property type="entry name" value="MFS_dom"/>
</dbReference>
<keyword evidence="4 5" id="KW-0472">Membrane</keyword>
<feature type="transmembrane region" description="Helical" evidence="5">
    <location>
        <begin position="208"/>
        <end position="230"/>
    </location>
</feature>
<feature type="transmembrane region" description="Helical" evidence="5">
    <location>
        <begin position="140"/>
        <end position="162"/>
    </location>
</feature>
<evidence type="ECO:0000256" key="4">
    <source>
        <dbReference type="ARBA" id="ARBA00023136"/>
    </source>
</evidence>
<dbReference type="Proteomes" id="UP000503540">
    <property type="component" value="Chromosome"/>
</dbReference>
<dbReference type="PROSITE" id="PS50850">
    <property type="entry name" value="MFS"/>
    <property type="match status" value="1"/>
</dbReference>
<feature type="domain" description="Major facilitator superfamily (MFS) profile" evidence="6">
    <location>
        <begin position="14"/>
        <end position="382"/>
    </location>
</feature>
<evidence type="ECO:0000313" key="7">
    <source>
        <dbReference type="EMBL" id="QIS12585.1"/>
    </source>
</evidence>
<feature type="transmembrane region" description="Helical" evidence="5">
    <location>
        <begin position="12"/>
        <end position="37"/>
    </location>
</feature>
<dbReference type="GO" id="GO:0005886">
    <property type="term" value="C:plasma membrane"/>
    <property type="evidence" value="ECO:0007669"/>
    <property type="project" value="UniProtKB-SubCell"/>
</dbReference>
<dbReference type="KEGG" id="nah:F5544_23635"/>
<dbReference type="Gene3D" id="1.20.1250.20">
    <property type="entry name" value="MFS general substrate transporter like domains"/>
    <property type="match status" value="1"/>
</dbReference>
<keyword evidence="8" id="KW-1185">Reference proteome</keyword>
<feature type="transmembrane region" description="Helical" evidence="5">
    <location>
        <begin position="49"/>
        <end position="69"/>
    </location>
</feature>
<dbReference type="Pfam" id="PF07690">
    <property type="entry name" value="MFS_1"/>
    <property type="match status" value="1"/>
</dbReference>
<protein>
    <submittedName>
        <fullName evidence="7">MFS transporter</fullName>
    </submittedName>
</protein>
<feature type="transmembrane region" description="Helical" evidence="5">
    <location>
        <begin position="106"/>
        <end position="128"/>
    </location>
</feature>
<dbReference type="InterPro" id="IPR011701">
    <property type="entry name" value="MFS"/>
</dbReference>
<dbReference type="RefSeq" id="WP_167475253.1">
    <property type="nucleotide sequence ID" value="NZ_CP046172.1"/>
</dbReference>
<proteinExistence type="predicted"/>
<dbReference type="PANTHER" id="PTHR23531:SF1">
    <property type="entry name" value="QUINOLENE RESISTANCE PROTEIN NORA"/>
    <property type="match status" value="1"/>
</dbReference>
<feature type="transmembrane region" description="Helical" evidence="5">
    <location>
        <begin position="354"/>
        <end position="374"/>
    </location>
</feature>
<keyword evidence="3 5" id="KW-1133">Transmembrane helix</keyword>
<name>A0A6G9YH10_9NOCA</name>
<evidence type="ECO:0000256" key="5">
    <source>
        <dbReference type="SAM" id="Phobius"/>
    </source>
</evidence>
<feature type="transmembrane region" description="Helical" evidence="5">
    <location>
        <begin position="81"/>
        <end position="100"/>
    </location>
</feature>
<evidence type="ECO:0000256" key="1">
    <source>
        <dbReference type="ARBA" id="ARBA00004651"/>
    </source>
</evidence>
<dbReference type="SUPFAM" id="SSF103473">
    <property type="entry name" value="MFS general substrate transporter"/>
    <property type="match status" value="1"/>
</dbReference>
<evidence type="ECO:0000256" key="2">
    <source>
        <dbReference type="ARBA" id="ARBA00022692"/>
    </source>
</evidence>
<feature type="transmembrane region" description="Helical" evidence="5">
    <location>
        <begin position="236"/>
        <end position="258"/>
    </location>
</feature>
<sequence length="387" mass="39157">MTVSSGTGAYPRLALAGVYGGLFCGYLGLSAAIPVLPGYVRDQFGAGDLAVGLAVTATALTALLTRPVFGGLADRYGHRFVMRSGAMAIAAGGLLYFVPLGFIGLIAVRLLVGVGEAALFTAGAVWTVTLAPHERRGQLIGLYGVAMWGGISAGTALGAALRHFGIDAVWSFCATMPLVGLVLVSVVPVPARAESSGGGGGLLVRPAVLPGVALCLAAAGYVGLAAFVIRELQLRGIGSGAVVLSIFSAVYAGTRLVIGRLPDQLGPRRVASWSGVGEAAGLLIIAWAPNLPVAVLGAVVMGAGFSLLHPSLALIVMNNTEKSKQGAALGAYTSFWDLGLFVWGPVTGAIASGFGYPAVFVVGAGCALLATALARTIRQSLEQEVGR</sequence>
<feature type="transmembrane region" description="Helical" evidence="5">
    <location>
        <begin position="329"/>
        <end position="348"/>
    </location>
</feature>
<accession>A0A6G9YH10</accession>
<evidence type="ECO:0000256" key="3">
    <source>
        <dbReference type="ARBA" id="ARBA00022989"/>
    </source>
</evidence>
<keyword evidence="2 5" id="KW-0812">Transmembrane</keyword>
<feature type="transmembrane region" description="Helical" evidence="5">
    <location>
        <begin position="294"/>
        <end position="317"/>
    </location>
</feature>
<feature type="transmembrane region" description="Helical" evidence="5">
    <location>
        <begin position="168"/>
        <end position="187"/>
    </location>
</feature>